<dbReference type="InterPro" id="IPR023860">
    <property type="entry name" value="FeFe-hyd_TM1266"/>
</dbReference>
<name>A0A1G6XDB2_PEPNI</name>
<dbReference type="Gene3D" id="3.30.70.1150">
    <property type="entry name" value="ACT-like. Chain A, domain 2"/>
    <property type="match status" value="1"/>
</dbReference>
<dbReference type="EMBL" id="FNAF01000006">
    <property type="protein sequence ID" value="SDD75357.1"/>
    <property type="molecule type" value="Genomic_DNA"/>
</dbReference>
<proteinExistence type="predicted"/>
<evidence type="ECO:0000313" key="2">
    <source>
        <dbReference type="Proteomes" id="UP000198995"/>
    </source>
</evidence>
<dbReference type="Pfam" id="PF21699">
    <property type="entry name" value="TM1266-like"/>
    <property type="match status" value="1"/>
</dbReference>
<dbReference type="RefSeq" id="WP_091791877.1">
    <property type="nucleotide sequence ID" value="NZ_FNAF01000006.1"/>
</dbReference>
<dbReference type="InterPro" id="IPR027271">
    <property type="entry name" value="Acetolactate_synth/TF_NikR_C"/>
</dbReference>
<dbReference type="STRING" id="2741.SAMN04489866_106103"/>
<accession>A0A1G6XDB2</accession>
<organism evidence="1 2">
    <name type="scientific">Peptococcus niger</name>
    <dbReference type="NCBI Taxonomy" id="2741"/>
    <lineage>
        <taxon>Bacteria</taxon>
        <taxon>Bacillati</taxon>
        <taxon>Bacillota</taxon>
        <taxon>Clostridia</taxon>
        <taxon>Eubacteriales</taxon>
        <taxon>Peptococcaceae</taxon>
        <taxon>Peptococcus</taxon>
    </lineage>
</organism>
<dbReference type="NCBIfam" id="TIGR03959">
    <property type="entry name" value="hyd_TM1266"/>
    <property type="match status" value="1"/>
</dbReference>
<dbReference type="AlphaFoldDB" id="A0A1G6XDB2"/>
<reference evidence="1 2" key="1">
    <citation type="submission" date="2016-10" db="EMBL/GenBank/DDBJ databases">
        <authorList>
            <person name="de Groot N.N."/>
        </authorList>
    </citation>
    <scope>NUCLEOTIDE SEQUENCE [LARGE SCALE GENOMIC DNA]</scope>
    <source>
        <strain evidence="1 2">DSM 20475</strain>
    </source>
</reference>
<dbReference type="Proteomes" id="UP000198995">
    <property type="component" value="Unassembled WGS sequence"/>
</dbReference>
<evidence type="ECO:0000313" key="1">
    <source>
        <dbReference type="EMBL" id="SDD75357.1"/>
    </source>
</evidence>
<sequence>METRVALLSIIVHDKEKVDELNALLSEYSDAIIGRLGLPYPAKEMNIIAIALDAPQPEISALSGKIGGLKGINAKVCYAEKSNNCDAC</sequence>
<gene>
    <name evidence="1" type="ORF">SAMN04489866_106103</name>
</gene>
<dbReference type="SUPFAM" id="SSF55021">
    <property type="entry name" value="ACT-like"/>
    <property type="match status" value="1"/>
</dbReference>
<protein>
    <submittedName>
        <fullName evidence="1">Putative iron-only hydrogenase system regulator</fullName>
    </submittedName>
</protein>
<dbReference type="InterPro" id="IPR045865">
    <property type="entry name" value="ACT-like_dom_sf"/>
</dbReference>
<keyword evidence="2" id="KW-1185">Reference proteome</keyword>
<dbReference type="OrthoDB" id="9796135at2"/>